<accession>A0ABD5PZD6</accession>
<name>A0ABD5PZD6_9EURY</name>
<gene>
    <name evidence="1" type="ORF">ACFO9K_05345</name>
</gene>
<evidence type="ECO:0000313" key="1">
    <source>
        <dbReference type="EMBL" id="MFC4823678.1"/>
    </source>
</evidence>
<sequence>MTGGDGHRTRRGFLALAGAASLAGCNALGGNPLTDDATEIDGAALRDFPETEPPSVPETVPVEIRQSYLDSGVARARELLSSVPASLDAAEIPNGAIRSELTGKYEATEETISSVEGAASAFEAMETVDRARGEARTVAAGWKAIEDGLSPTDVRKSAKNVSDALDGFRYRWDYLGSDPIRALLVHATIERRVGNATTNVENAVRGDRRGRNDPIAVGELAGNLEVARASIDGAAHLYERLRATGDDLSDLESGLVAAGSTLGRVAGRRRDRLPDAESDDLSAFVDRDVEGTPVGAAIRELAEEVTRRTDPGVEDRTRRYANAVLSAHGTLVRLRALDSLRKRVAADEHVAVEAAEDLRTLRERAIGAIEDALAADEHRHLNRAELPGVASVVEYADEQIERYNTDRALPVDSMARDLGHYVRTAAMARAIPPTSAHVARVVRRSF</sequence>
<protein>
    <recommendedName>
        <fullName evidence="3">Tat (Twin-arginine translocation) pathway signal sequence</fullName>
    </recommendedName>
</protein>
<dbReference type="InterPro" id="IPR006311">
    <property type="entry name" value="TAT_signal"/>
</dbReference>
<evidence type="ECO:0000313" key="2">
    <source>
        <dbReference type="Proteomes" id="UP001595945"/>
    </source>
</evidence>
<dbReference type="EMBL" id="JBHSHT010000001">
    <property type="protein sequence ID" value="MFC4823678.1"/>
    <property type="molecule type" value="Genomic_DNA"/>
</dbReference>
<dbReference type="PROSITE" id="PS51318">
    <property type="entry name" value="TAT"/>
    <property type="match status" value="1"/>
</dbReference>
<dbReference type="GeneID" id="73047314"/>
<dbReference type="AlphaFoldDB" id="A0ABD5PZD6"/>
<keyword evidence="2" id="KW-1185">Reference proteome</keyword>
<proteinExistence type="predicted"/>
<evidence type="ECO:0008006" key="3">
    <source>
        <dbReference type="Google" id="ProtNLM"/>
    </source>
</evidence>
<organism evidence="1 2">
    <name type="scientific">Halorussus aquaticus</name>
    <dbReference type="NCBI Taxonomy" id="2953748"/>
    <lineage>
        <taxon>Archaea</taxon>
        <taxon>Methanobacteriati</taxon>
        <taxon>Methanobacteriota</taxon>
        <taxon>Stenosarchaea group</taxon>
        <taxon>Halobacteria</taxon>
        <taxon>Halobacteriales</taxon>
        <taxon>Haladaptataceae</taxon>
        <taxon>Halorussus</taxon>
    </lineage>
</organism>
<comment type="caution">
    <text evidence="1">The sequence shown here is derived from an EMBL/GenBank/DDBJ whole genome shotgun (WGS) entry which is preliminary data.</text>
</comment>
<reference evidence="1 2" key="1">
    <citation type="journal article" date="2019" name="Int. J. Syst. Evol. Microbiol.">
        <title>The Global Catalogue of Microorganisms (GCM) 10K type strain sequencing project: providing services to taxonomists for standard genome sequencing and annotation.</title>
        <authorList>
            <consortium name="The Broad Institute Genomics Platform"/>
            <consortium name="The Broad Institute Genome Sequencing Center for Infectious Disease"/>
            <person name="Wu L."/>
            <person name="Ma J."/>
        </authorList>
    </citation>
    <scope>NUCLEOTIDE SEQUENCE [LARGE SCALE GENOMIC DNA]</scope>
    <source>
        <strain evidence="1 2">XZYJ18</strain>
    </source>
</reference>
<dbReference type="Proteomes" id="UP001595945">
    <property type="component" value="Unassembled WGS sequence"/>
</dbReference>
<dbReference type="RefSeq" id="WP_254270264.1">
    <property type="nucleotide sequence ID" value="NZ_CP100401.1"/>
</dbReference>